<dbReference type="AlphaFoldDB" id="A0A7W8JSR1"/>
<dbReference type="EMBL" id="JACHFL010000002">
    <property type="protein sequence ID" value="MBB5362078.1"/>
    <property type="molecule type" value="Genomic_DNA"/>
</dbReference>
<evidence type="ECO:0000256" key="1">
    <source>
        <dbReference type="SAM" id="Coils"/>
    </source>
</evidence>
<comment type="caution">
    <text evidence="2">The sequence shown here is derived from an EMBL/GenBank/DDBJ whole genome shotgun (WGS) entry which is preliminary data.</text>
</comment>
<dbReference type="Proteomes" id="UP000552709">
    <property type="component" value="Unassembled WGS sequence"/>
</dbReference>
<proteinExistence type="predicted"/>
<evidence type="ECO:0000313" key="3">
    <source>
        <dbReference type="Proteomes" id="UP000552709"/>
    </source>
</evidence>
<organism evidence="2 3">
    <name type="scientific">Deinococcus humi</name>
    <dbReference type="NCBI Taxonomy" id="662880"/>
    <lineage>
        <taxon>Bacteria</taxon>
        <taxon>Thermotogati</taxon>
        <taxon>Deinococcota</taxon>
        <taxon>Deinococci</taxon>
        <taxon>Deinococcales</taxon>
        <taxon>Deinococcaceae</taxon>
        <taxon>Deinococcus</taxon>
    </lineage>
</organism>
<protein>
    <submittedName>
        <fullName evidence="2">Chromosome segregation ATPase</fullName>
    </submittedName>
</protein>
<feature type="coiled-coil region" evidence="1">
    <location>
        <begin position="60"/>
        <end position="129"/>
    </location>
</feature>
<sequence length="165" mass="17635">MKNLKTVTPVFAGGKWLPAGSPLPGDLSNFDYEKHAARGLIEDTEGAEIRNPSAQMEALESLADTELDTLRQKLAEAQKERDAFAAEKDRLIESAQSLAAHVHTNEKALAELGTERDALTSQLAAAQARPMLPEDALARLIDVKGVGEKLAPVILDALTAPAKAD</sequence>
<keyword evidence="1" id="KW-0175">Coiled coil</keyword>
<accession>A0A7W8JSR1</accession>
<keyword evidence="3" id="KW-1185">Reference proteome</keyword>
<gene>
    <name evidence="2" type="ORF">HNQ08_001163</name>
</gene>
<name>A0A7W8JSR1_9DEIO</name>
<dbReference type="RefSeq" id="WP_184128280.1">
    <property type="nucleotide sequence ID" value="NZ_JACHFL010000002.1"/>
</dbReference>
<evidence type="ECO:0000313" key="2">
    <source>
        <dbReference type="EMBL" id="MBB5362078.1"/>
    </source>
</evidence>
<reference evidence="2 3" key="1">
    <citation type="submission" date="2020-08" db="EMBL/GenBank/DDBJ databases">
        <title>Genomic Encyclopedia of Type Strains, Phase IV (KMG-IV): sequencing the most valuable type-strain genomes for metagenomic binning, comparative biology and taxonomic classification.</title>
        <authorList>
            <person name="Goeker M."/>
        </authorList>
    </citation>
    <scope>NUCLEOTIDE SEQUENCE [LARGE SCALE GENOMIC DNA]</scope>
    <source>
        <strain evidence="2 3">DSM 27939</strain>
    </source>
</reference>